<comment type="caution">
    <text evidence="1">The sequence shown here is derived from an EMBL/GenBank/DDBJ whole genome shotgun (WGS) entry which is preliminary data.</text>
</comment>
<dbReference type="AlphaFoldDB" id="A0AAW2Q165"/>
<accession>A0AAW2Q165</accession>
<proteinExistence type="predicted"/>
<reference evidence="1" key="2">
    <citation type="journal article" date="2024" name="Plant">
        <title>Genomic evolution and insights into agronomic trait innovations of Sesamum species.</title>
        <authorList>
            <person name="Miao H."/>
            <person name="Wang L."/>
            <person name="Qu L."/>
            <person name="Liu H."/>
            <person name="Sun Y."/>
            <person name="Le M."/>
            <person name="Wang Q."/>
            <person name="Wei S."/>
            <person name="Zheng Y."/>
            <person name="Lin W."/>
            <person name="Duan Y."/>
            <person name="Cao H."/>
            <person name="Xiong S."/>
            <person name="Wang X."/>
            <person name="Wei L."/>
            <person name="Li C."/>
            <person name="Ma Q."/>
            <person name="Ju M."/>
            <person name="Zhao R."/>
            <person name="Li G."/>
            <person name="Mu C."/>
            <person name="Tian Q."/>
            <person name="Mei H."/>
            <person name="Zhang T."/>
            <person name="Gao T."/>
            <person name="Zhang H."/>
        </authorList>
    </citation>
    <scope>NUCLEOTIDE SEQUENCE</scope>
    <source>
        <strain evidence="1">G02</strain>
    </source>
</reference>
<reference evidence="1" key="1">
    <citation type="submission" date="2020-06" db="EMBL/GenBank/DDBJ databases">
        <authorList>
            <person name="Li T."/>
            <person name="Hu X."/>
            <person name="Zhang T."/>
            <person name="Song X."/>
            <person name="Zhang H."/>
            <person name="Dai N."/>
            <person name="Sheng W."/>
            <person name="Hou X."/>
            <person name="Wei L."/>
        </authorList>
    </citation>
    <scope>NUCLEOTIDE SEQUENCE</scope>
    <source>
        <strain evidence="1">G02</strain>
        <tissue evidence="1">Leaf</tissue>
    </source>
</reference>
<protein>
    <submittedName>
        <fullName evidence="1">Uncharacterized protein</fullName>
    </submittedName>
</protein>
<evidence type="ECO:0000313" key="1">
    <source>
        <dbReference type="EMBL" id="KAL0361565.1"/>
    </source>
</evidence>
<dbReference type="EMBL" id="JACGWJ010000016">
    <property type="protein sequence ID" value="KAL0361565.1"/>
    <property type="molecule type" value="Genomic_DNA"/>
</dbReference>
<sequence length="64" mass="6275">MAPSRFNDNSTSEVSGETASLGGLAGGSADLGGTGVVDLGMGVKVVVEMTCRAWVVTAGVSPAF</sequence>
<name>A0AAW2Q165_SESRA</name>
<gene>
    <name evidence="1" type="ORF">Sradi_3841000</name>
</gene>
<organism evidence="1">
    <name type="scientific">Sesamum radiatum</name>
    <name type="common">Black benniseed</name>
    <dbReference type="NCBI Taxonomy" id="300843"/>
    <lineage>
        <taxon>Eukaryota</taxon>
        <taxon>Viridiplantae</taxon>
        <taxon>Streptophyta</taxon>
        <taxon>Embryophyta</taxon>
        <taxon>Tracheophyta</taxon>
        <taxon>Spermatophyta</taxon>
        <taxon>Magnoliopsida</taxon>
        <taxon>eudicotyledons</taxon>
        <taxon>Gunneridae</taxon>
        <taxon>Pentapetalae</taxon>
        <taxon>asterids</taxon>
        <taxon>lamiids</taxon>
        <taxon>Lamiales</taxon>
        <taxon>Pedaliaceae</taxon>
        <taxon>Sesamum</taxon>
    </lineage>
</organism>